<feature type="region of interest" description="Disordered" evidence="1">
    <location>
        <begin position="260"/>
        <end position="299"/>
    </location>
</feature>
<name>A0A5A7Q3T9_STRAF</name>
<evidence type="ECO:0000256" key="1">
    <source>
        <dbReference type="SAM" id="MobiDB-lite"/>
    </source>
</evidence>
<evidence type="ECO:0000313" key="2">
    <source>
        <dbReference type="EMBL" id="GER39809.1"/>
    </source>
</evidence>
<dbReference type="Proteomes" id="UP000325081">
    <property type="component" value="Unassembled WGS sequence"/>
</dbReference>
<feature type="region of interest" description="Disordered" evidence="1">
    <location>
        <begin position="165"/>
        <end position="247"/>
    </location>
</feature>
<proteinExistence type="predicted"/>
<reference evidence="3" key="1">
    <citation type="journal article" date="2019" name="Curr. Biol.">
        <title>Genome Sequence of Striga asiatica Provides Insight into the Evolution of Plant Parasitism.</title>
        <authorList>
            <person name="Yoshida S."/>
            <person name="Kim S."/>
            <person name="Wafula E.K."/>
            <person name="Tanskanen J."/>
            <person name="Kim Y.M."/>
            <person name="Honaas L."/>
            <person name="Yang Z."/>
            <person name="Spallek T."/>
            <person name="Conn C.E."/>
            <person name="Ichihashi Y."/>
            <person name="Cheong K."/>
            <person name="Cui S."/>
            <person name="Der J.P."/>
            <person name="Gundlach H."/>
            <person name="Jiao Y."/>
            <person name="Hori C."/>
            <person name="Ishida J.K."/>
            <person name="Kasahara H."/>
            <person name="Kiba T."/>
            <person name="Kim M.S."/>
            <person name="Koo N."/>
            <person name="Laohavisit A."/>
            <person name="Lee Y.H."/>
            <person name="Lumba S."/>
            <person name="McCourt P."/>
            <person name="Mortimer J.C."/>
            <person name="Mutuku J.M."/>
            <person name="Nomura T."/>
            <person name="Sasaki-Sekimoto Y."/>
            <person name="Seto Y."/>
            <person name="Wang Y."/>
            <person name="Wakatake T."/>
            <person name="Sakakibara H."/>
            <person name="Demura T."/>
            <person name="Yamaguchi S."/>
            <person name="Yoneyama K."/>
            <person name="Manabe R.I."/>
            <person name="Nelson D.C."/>
            <person name="Schulman A.H."/>
            <person name="Timko M.P."/>
            <person name="dePamphilis C.W."/>
            <person name="Choi D."/>
            <person name="Shirasu K."/>
        </authorList>
    </citation>
    <scope>NUCLEOTIDE SEQUENCE [LARGE SCALE GENOMIC DNA]</scope>
    <source>
        <strain evidence="3">cv. UVA1</strain>
    </source>
</reference>
<feature type="compositionally biased region" description="Polar residues" evidence="1">
    <location>
        <begin position="165"/>
        <end position="176"/>
    </location>
</feature>
<dbReference type="AlphaFoldDB" id="A0A5A7Q3T9"/>
<evidence type="ECO:0000313" key="3">
    <source>
        <dbReference type="Proteomes" id="UP000325081"/>
    </source>
</evidence>
<feature type="compositionally biased region" description="Basic and acidic residues" evidence="1">
    <location>
        <begin position="177"/>
        <end position="186"/>
    </location>
</feature>
<feature type="compositionally biased region" description="Low complexity" evidence="1">
    <location>
        <begin position="261"/>
        <end position="281"/>
    </location>
</feature>
<gene>
    <name evidence="2" type="ORF">STAS_16430</name>
</gene>
<sequence>MKEVSASDKGRRRGEVLDAPENEYVCQRTMAGGGSIAAVGLLYPTADPDLSLRQNKDLDYADRLVKKQMRAVWLFREVAAKHGGILWRMNEVYGIETSCVISSMDEDDNNCDMLQKENTYFTEINNVHTGSPITGNSFAFKFSKILHQILAHALIPSPHLLSLSRNPTSLRNSLRPTDNRRSEASEPRTSSIGGDFPDIEPRSNLRRAPTLSRNRGVPEEEPLSATEGTPEAARSIFPGGSRPRANNQLRSAVPVTLSREAASSTSCSPCSSPSKPACSPAVQPNGRSEPLCSAAKKPRVTSRSLCFYLP</sequence>
<dbReference type="EMBL" id="BKCP01005738">
    <property type="protein sequence ID" value="GER39809.1"/>
    <property type="molecule type" value="Genomic_DNA"/>
</dbReference>
<keyword evidence="3" id="KW-1185">Reference proteome</keyword>
<protein>
    <submittedName>
        <fullName evidence="2">ARM-repeat/tetratricopeptide repeat-like protein</fullName>
    </submittedName>
</protein>
<organism evidence="2 3">
    <name type="scientific">Striga asiatica</name>
    <name type="common">Asiatic witchweed</name>
    <name type="synonym">Buchnera asiatica</name>
    <dbReference type="NCBI Taxonomy" id="4170"/>
    <lineage>
        <taxon>Eukaryota</taxon>
        <taxon>Viridiplantae</taxon>
        <taxon>Streptophyta</taxon>
        <taxon>Embryophyta</taxon>
        <taxon>Tracheophyta</taxon>
        <taxon>Spermatophyta</taxon>
        <taxon>Magnoliopsida</taxon>
        <taxon>eudicotyledons</taxon>
        <taxon>Gunneridae</taxon>
        <taxon>Pentapetalae</taxon>
        <taxon>asterids</taxon>
        <taxon>lamiids</taxon>
        <taxon>Lamiales</taxon>
        <taxon>Orobanchaceae</taxon>
        <taxon>Buchnereae</taxon>
        <taxon>Striga</taxon>
    </lineage>
</organism>
<comment type="caution">
    <text evidence="2">The sequence shown here is derived from an EMBL/GenBank/DDBJ whole genome shotgun (WGS) entry which is preliminary data.</text>
</comment>
<accession>A0A5A7Q3T9</accession>